<dbReference type="FunFam" id="1.10.150.80:FF:000001">
    <property type="entry name" value="Putative exosome component 10"/>
    <property type="match status" value="1"/>
</dbReference>
<dbReference type="SMART" id="SM00474">
    <property type="entry name" value="35EXOc"/>
    <property type="match status" value="1"/>
</dbReference>
<evidence type="ECO:0000256" key="7">
    <source>
        <dbReference type="ARBA" id="ARBA00023242"/>
    </source>
</evidence>
<dbReference type="Pfam" id="PF08066">
    <property type="entry name" value="PMC2NT"/>
    <property type="match status" value="1"/>
</dbReference>
<dbReference type="AlphaFoldDB" id="A0AAD4ID54"/>
<dbReference type="FunFam" id="3.30.420.10:FF:000059">
    <property type="entry name" value="Exosome complex exonuclease Rrp6"/>
    <property type="match status" value="1"/>
</dbReference>
<dbReference type="Gene3D" id="1.10.150.80">
    <property type="entry name" value="HRDC domain"/>
    <property type="match status" value="1"/>
</dbReference>
<evidence type="ECO:0000313" key="11">
    <source>
        <dbReference type="EMBL" id="KAG9192440.1"/>
    </source>
</evidence>
<dbReference type="InterPro" id="IPR044876">
    <property type="entry name" value="HRDC_dom_sf"/>
</dbReference>
<feature type="compositionally biased region" description="Basic residues" evidence="9">
    <location>
        <begin position="751"/>
        <end position="761"/>
    </location>
</feature>
<dbReference type="InterPro" id="IPR036397">
    <property type="entry name" value="RNaseH_sf"/>
</dbReference>
<dbReference type="GO" id="GO:0071040">
    <property type="term" value="P:nuclear polyadenylation-dependent antisense transcript catabolic process"/>
    <property type="evidence" value="ECO:0007669"/>
    <property type="project" value="TreeGrafter"/>
</dbReference>
<gene>
    <name evidence="11" type="ORF">G6011_11174</name>
</gene>
<dbReference type="SUPFAM" id="SSF47819">
    <property type="entry name" value="HRDC-like"/>
    <property type="match status" value="1"/>
</dbReference>
<dbReference type="GO" id="GO:0000166">
    <property type="term" value="F:nucleotide binding"/>
    <property type="evidence" value="ECO:0007669"/>
    <property type="project" value="InterPro"/>
</dbReference>
<proteinExistence type="inferred from homology"/>
<dbReference type="InterPro" id="IPR002562">
    <property type="entry name" value="3'-5'_exonuclease_dom"/>
</dbReference>
<evidence type="ECO:0000256" key="5">
    <source>
        <dbReference type="ARBA" id="ARBA00022835"/>
    </source>
</evidence>
<dbReference type="GO" id="GO:0000467">
    <property type="term" value="P:exonucleolytic trimming to generate mature 3'-end of 5.8S rRNA from tricistronic rRNA transcript (SSU-rRNA, 5.8S rRNA, LSU-rRNA)"/>
    <property type="evidence" value="ECO:0007669"/>
    <property type="project" value="InterPro"/>
</dbReference>
<comment type="subcellular location">
    <subcellularLocation>
        <location evidence="1">Nucleus</location>
    </subcellularLocation>
</comment>
<evidence type="ECO:0000256" key="1">
    <source>
        <dbReference type="ARBA" id="ARBA00004123"/>
    </source>
</evidence>
<dbReference type="GO" id="GO:0071044">
    <property type="term" value="P:histone mRNA catabolic process"/>
    <property type="evidence" value="ECO:0007669"/>
    <property type="project" value="TreeGrafter"/>
</dbReference>
<evidence type="ECO:0000256" key="4">
    <source>
        <dbReference type="ARBA" id="ARBA00022801"/>
    </source>
</evidence>
<dbReference type="EC" id="3.1.13.-" evidence="11"/>
<dbReference type="Pfam" id="PF00570">
    <property type="entry name" value="HRDC"/>
    <property type="match status" value="1"/>
</dbReference>
<feature type="compositionally biased region" description="Basic and acidic residues" evidence="9">
    <location>
        <begin position="624"/>
        <end position="645"/>
    </location>
</feature>
<keyword evidence="7" id="KW-0539">Nucleus</keyword>
<comment type="similarity">
    <text evidence="8">Belongs to the exosome component 10/RRP6 family.</text>
</comment>
<keyword evidence="12" id="KW-1185">Reference proteome</keyword>
<dbReference type="PANTHER" id="PTHR12124:SF47">
    <property type="entry name" value="EXOSOME COMPONENT 10"/>
    <property type="match status" value="1"/>
</dbReference>
<organism evidence="11 12">
    <name type="scientific">Alternaria panax</name>
    <dbReference type="NCBI Taxonomy" id="48097"/>
    <lineage>
        <taxon>Eukaryota</taxon>
        <taxon>Fungi</taxon>
        <taxon>Dikarya</taxon>
        <taxon>Ascomycota</taxon>
        <taxon>Pezizomycotina</taxon>
        <taxon>Dothideomycetes</taxon>
        <taxon>Pleosporomycetidae</taxon>
        <taxon>Pleosporales</taxon>
        <taxon>Pleosporineae</taxon>
        <taxon>Pleosporaceae</taxon>
        <taxon>Alternaria</taxon>
        <taxon>Alternaria sect. Panax</taxon>
    </lineage>
</organism>
<keyword evidence="3" id="KW-0540">Nuclease</keyword>
<keyword evidence="4 11" id="KW-0378">Hydrolase</keyword>
<dbReference type="InterPro" id="IPR010997">
    <property type="entry name" value="HRDC-like_sf"/>
</dbReference>
<feature type="region of interest" description="Disordered" evidence="9">
    <location>
        <begin position="620"/>
        <end position="721"/>
    </location>
</feature>
<dbReference type="GO" id="GO:0000176">
    <property type="term" value="C:nuclear exosome (RNase complex)"/>
    <property type="evidence" value="ECO:0007669"/>
    <property type="project" value="InterPro"/>
</dbReference>
<comment type="caution">
    <text evidence="11">The sequence shown here is derived from an EMBL/GenBank/DDBJ whole genome shotgun (WGS) entry which is preliminary data.</text>
</comment>
<dbReference type="CDD" id="cd06147">
    <property type="entry name" value="Rrp6p_like_exo"/>
    <property type="match status" value="1"/>
</dbReference>
<dbReference type="InterPro" id="IPR045092">
    <property type="entry name" value="Rrp6-like"/>
</dbReference>
<feature type="compositionally biased region" description="Basic residues" evidence="9">
    <location>
        <begin position="701"/>
        <end position="714"/>
    </location>
</feature>
<evidence type="ECO:0000259" key="10">
    <source>
        <dbReference type="PROSITE" id="PS50967"/>
    </source>
</evidence>
<dbReference type="SUPFAM" id="SSF53098">
    <property type="entry name" value="Ribonuclease H-like"/>
    <property type="match status" value="1"/>
</dbReference>
<dbReference type="GO" id="GO:0071036">
    <property type="term" value="P:nuclear polyadenylation-dependent snoRNA catabolic process"/>
    <property type="evidence" value="ECO:0007669"/>
    <property type="project" value="TreeGrafter"/>
</dbReference>
<keyword evidence="6 11" id="KW-0269">Exonuclease</keyword>
<accession>A0AAD4ID54</accession>
<name>A0AAD4ID54_9PLEO</name>
<dbReference type="InterPro" id="IPR002121">
    <property type="entry name" value="HRDC_dom"/>
</dbReference>
<dbReference type="InterPro" id="IPR012588">
    <property type="entry name" value="Exosome-assoc_fac_Rrp6_N"/>
</dbReference>
<dbReference type="GO" id="GO:0071038">
    <property type="term" value="P:TRAMP-dependent tRNA surveillance pathway"/>
    <property type="evidence" value="ECO:0007669"/>
    <property type="project" value="TreeGrafter"/>
</dbReference>
<keyword evidence="2" id="KW-0698">rRNA processing</keyword>
<dbReference type="GO" id="GO:0071051">
    <property type="term" value="P:poly(A)-dependent snoRNA 3'-end processing"/>
    <property type="evidence" value="ECO:0007669"/>
    <property type="project" value="TreeGrafter"/>
</dbReference>
<dbReference type="InterPro" id="IPR049559">
    <property type="entry name" value="Rrp6p-like_exo"/>
</dbReference>
<evidence type="ECO:0000256" key="6">
    <source>
        <dbReference type="ARBA" id="ARBA00022839"/>
    </source>
</evidence>
<evidence type="ECO:0000256" key="9">
    <source>
        <dbReference type="SAM" id="MobiDB-lite"/>
    </source>
</evidence>
<dbReference type="GO" id="GO:0003727">
    <property type="term" value="F:single-stranded RNA binding"/>
    <property type="evidence" value="ECO:0007669"/>
    <property type="project" value="TreeGrafter"/>
</dbReference>
<dbReference type="GO" id="GO:0000175">
    <property type="term" value="F:3'-5'-RNA exonuclease activity"/>
    <property type="evidence" value="ECO:0007669"/>
    <property type="project" value="InterPro"/>
</dbReference>
<dbReference type="InterPro" id="IPR012337">
    <property type="entry name" value="RNaseH-like_sf"/>
</dbReference>
<keyword evidence="5" id="KW-0271">Exosome</keyword>
<sequence length="793" mass="88582">MDSFKTLQSEISAALKSTTKSASLIGAADIPFQRSLNPDAGTQLDAQNARLLHLAQRLLENAAASSDAVGPKLPDVEAIDANWRGVVDIIDSLLEKADTSLDEYTGLVRRLSPATEQTIAKPRPNIADRKIIAKPQLKFEHVPTNDETGGFRPLVACKPHAKIPLEECLKTFKDRRGREQYPHPYQTEIETYEYPSTVYEYSEPQQYPPFESTTATLVDTPEALATMLSELKAAKEIAIDLEHHDNRSYIGMVSLMQISTRDKDWIVDTLKPWRRKLQCLNEVFADPSILKVLHGAYMDIIWLQRDLGLYVVGLFDTYHAARALGYPGASLAYLLERHVQFTAQKQYQLADWRLRPLTKELFEYARADTHFLLYVYDNMRNELVEKSDFSNPEKNKVQDVLQKSKETALQRYEHPVYDTEMGLGAAGWYKLISRTPVQFTRQQFSVFRAVHKWRDDLSRREDESPLFIMPNHAVFSVARAIPADKAALFNAIQHVSHIIRAHADELVVVIAKAKEEGAGGPELHDVLQTIADVQRAERAELDGTAKVAEATAAPVVEATTLESTVAVPATRAPSSEFWGQLWKANQASKQREIPTIDIDLALPLPPLTAQIFADVNGTTQATPKAEKPQHTFVPKEERPAEDQRTDTFVVKHLGGRKRKRGDAVEEEPSITTPALDPMTNDEIMLDASEETREDTSDAGRARAKAARKAARKQKKKDDAAAQAAVLNYGDEPAFDYAKAKSVLHAEDGDGKKKKKDKKKKSSAFAPFSGMSDAPKGLPRAQKEVPGRSKTFMK</sequence>
<reference evidence="11" key="1">
    <citation type="submission" date="2021-07" db="EMBL/GenBank/DDBJ databases">
        <title>Genome Resource of American Ginseng Black Spot Pathogen Alternaria panax.</title>
        <authorList>
            <person name="Qiu C."/>
            <person name="Wang W."/>
            <person name="Liu Z."/>
        </authorList>
    </citation>
    <scope>NUCLEOTIDE SEQUENCE</scope>
    <source>
        <strain evidence="11">BNCC115425</strain>
    </source>
</reference>
<feature type="domain" description="HRDC" evidence="10">
    <location>
        <begin position="440"/>
        <end position="520"/>
    </location>
</feature>
<evidence type="ECO:0000256" key="2">
    <source>
        <dbReference type="ARBA" id="ARBA00022552"/>
    </source>
</evidence>
<dbReference type="GO" id="GO:0071037">
    <property type="term" value="P:nuclear polyadenylation-dependent snRNA catabolic process"/>
    <property type="evidence" value="ECO:0007669"/>
    <property type="project" value="TreeGrafter"/>
</dbReference>
<feature type="compositionally biased region" description="Basic and acidic residues" evidence="9">
    <location>
        <begin position="689"/>
        <end position="700"/>
    </location>
</feature>
<dbReference type="GO" id="GO:0071035">
    <property type="term" value="P:nuclear polyadenylation-dependent rRNA catabolic process"/>
    <property type="evidence" value="ECO:0007669"/>
    <property type="project" value="TreeGrafter"/>
</dbReference>
<evidence type="ECO:0000256" key="8">
    <source>
        <dbReference type="ARBA" id="ARBA00043957"/>
    </source>
</evidence>
<dbReference type="GO" id="GO:0071039">
    <property type="term" value="P:nuclear polyadenylation-dependent CUT catabolic process"/>
    <property type="evidence" value="ECO:0007669"/>
    <property type="project" value="TreeGrafter"/>
</dbReference>
<dbReference type="Pfam" id="PF01612">
    <property type="entry name" value="DNA_pol_A_exo1"/>
    <property type="match status" value="1"/>
</dbReference>
<dbReference type="Proteomes" id="UP001199106">
    <property type="component" value="Unassembled WGS sequence"/>
</dbReference>
<evidence type="ECO:0000256" key="3">
    <source>
        <dbReference type="ARBA" id="ARBA00022722"/>
    </source>
</evidence>
<dbReference type="Gene3D" id="3.30.420.10">
    <property type="entry name" value="Ribonuclease H-like superfamily/Ribonuclease H"/>
    <property type="match status" value="1"/>
</dbReference>
<feature type="region of interest" description="Disordered" evidence="9">
    <location>
        <begin position="742"/>
        <end position="793"/>
    </location>
</feature>
<dbReference type="PANTHER" id="PTHR12124">
    <property type="entry name" value="POLYMYOSITIS/SCLERODERMA AUTOANTIGEN-RELATED"/>
    <property type="match status" value="1"/>
</dbReference>
<evidence type="ECO:0000313" key="12">
    <source>
        <dbReference type="Proteomes" id="UP001199106"/>
    </source>
</evidence>
<dbReference type="EMBL" id="JAANER010000003">
    <property type="protein sequence ID" value="KAG9192440.1"/>
    <property type="molecule type" value="Genomic_DNA"/>
</dbReference>
<protein>
    <submittedName>
        <fullName evidence="11">Exosome complex exonuclease RRP6</fullName>
        <ecNumber evidence="11">3.1.13.-</ecNumber>
    </submittedName>
</protein>
<dbReference type="PROSITE" id="PS50967">
    <property type="entry name" value="HRDC"/>
    <property type="match status" value="1"/>
</dbReference>
<dbReference type="GO" id="GO:0005730">
    <property type="term" value="C:nucleolus"/>
    <property type="evidence" value="ECO:0007669"/>
    <property type="project" value="TreeGrafter"/>
</dbReference>